<proteinExistence type="predicted"/>
<evidence type="ECO:0000313" key="1">
    <source>
        <dbReference type="Proteomes" id="UP000887563"/>
    </source>
</evidence>
<dbReference type="Proteomes" id="UP000887563">
    <property type="component" value="Unplaced"/>
</dbReference>
<organism evidence="1 2">
    <name type="scientific">Meloidogyne incognita</name>
    <name type="common">Southern root-knot nematode worm</name>
    <name type="synonym">Oxyuris incognita</name>
    <dbReference type="NCBI Taxonomy" id="6306"/>
    <lineage>
        <taxon>Eukaryota</taxon>
        <taxon>Metazoa</taxon>
        <taxon>Ecdysozoa</taxon>
        <taxon>Nematoda</taxon>
        <taxon>Chromadorea</taxon>
        <taxon>Rhabditida</taxon>
        <taxon>Tylenchina</taxon>
        <taxon>Tylenchomorpha</taxon>
        <taxon>Tylenchoidea</taxon>
        <taxon>Meloidogynidae</taxon>
        <taxon>Meloidogyninae</taxon>
        <taxon>Meloidogyne</taxon>
        <taxon>Meloidogyne incognita group</taxon>
    </lineage>
</organism>
<accession>A0A914KG58</accession>
<name>A0A914KG58_MELIC</name>
<dbReference type="WBParaSite" id="Minc3s00005g00321">
    <property type="protein sequence ID" value="Minc3s00005g00321"/>
    <property type="gene ID" value="Minc3s00005g00321"/>
</dbReference>
<sequence>MGQGLANSLHPRTKVTPWDSLEIFILRLSQNVNKGRFGAGGIPSPHSELSPKKSLLSRLKLVIKIKLN</sequence>
<reference evidence="2" key="1">
    <citation type="submission" date="2022-11" db="UniProtKB">
        <authorList>
            <consortium name="WormBaseParasite"/>
        </authorList>
    </citation>
    <scope>IDENTIFICATION</scope>
</reference>
<keyword evidence="1" id="KW-1185">Reference proteome</keyword>
<evidence type="ECO:0000313" key="2">
    <source>
        <dbReference type="WBParaSite" id="Minc3s00005g00321"/>
    </source>
</evidence>
<protein>
    <submittedName>
        <fullName evidence="2">Uncharacterized protein</fullName>
    </submittedName>
</protein>
<dbReference type="AlphaFoldDB" id="A0A914KG58"/>